<name>A0A318H024_9BURK</name>
<organism evidence="3 4">
    <name type="scientific">Sphaerotilus hippei</name>
    <dbReference type="NCBI Taxonomy" id="744406"/>
    <lineage>
        <taxon>Bacteria</taxon>
        <taxon>Pseudomonadati</taxon>
        <taxon>Pseudomonadota</taxon>
        <taxon>Betaproteobacteria</taxon>
        <taxon>Burkholderiales</taxon>
        <taxon>Sphaerotilaceae</taxon>
        <taxon>Sphaerotilus</taxon>
    </lineage>
</organism>
<proteinExistence type="predicted"/>
<dbReference type="Proteomes" id="UP000247811">
    <property type="component" value="Unassembled WGS sequence"/>
</dbReference>
<protein>
    <submittedName>
        <fullName evidence="3">Uncharacterized protein</fullName>
    </submittedName>
</protein>
<reference evidence="3 4" key="1">
    <citation type="submission" date="2018-05" db="EMBL/GenBank/DDBJ databases">
        <title>Genomic Encyclopedia of Type Strains, Phase IV (KMG-IV): sequencing the most valuable type-strain genomes for metagenomic binning, comparative biology and taxonomic classification.</title>
        <authorList>
            <person name="Goeker M."/>
        </authorList>
    </citation>
    <scope>NUCLEOTIDE SEQUENCE [LARGE SCALE GENOMIC DNA]</scope>
    <source>
        <strain evidence="3 4">DSM 566</strain>
    </source>
</reference>
<keyword evidence="2" id="KW-0472">Membrane</keyword>
<sequence>MPRQDPEFRLDADDLDGDRGRRSLSWQQALRSPSAWVRALLVCLTLPAVVLASVAVMALWLLSLPLALLTGARVMSRPPVPHHLMGRRLRRAERDTLERPRRLTA</sequence>
<feature type="region of interest" description="Disordered" evidence="1">
    <location>
        <begin position="85"/>
        <end position="105"/>
    </location>
</feature>
<feature type="transmembrane region" description="Helical" evidence="2">
    <location>
        <begin position="35"/>
        <end position="68"/>
    </location>
</feature>
<dbReference type="EMBL" id="QJJS01000008">
    <property type="protein sequence ID" value="PXW95852.1"/>
    <property type="molecule type" value="Genomic_DNA"/>
</dbReference>
<keyword evidence="2" id="KW-0812">Transmembrane</keyword>
<evidence type="ECO:0000313" key="3">
    <source>
        <dbReference type="EMBL" id="PXW95852.1"/>
    </source>
</evidence>
<gene>
    <name evidence="3" type="ORF">C7444_108111</name>
</gene>
<evidence type="ECO:0000256" key="1">
    <source>
        <dbReference type="SAM" id="MobiDB-lite"/>
    </source>
</evidence>
<evidence type="ECO:0000256" key="2">
    <source>
        <dbReference type="SAM" id="Phobius"/>
    </source>
</evidence>
<accession>A0A318H024</accession>
<feature type="compositionally biased region" description="Basic and acidic residues" evidence="1">
    <location>
        <begin position="92"/>
        <end position="105"/>
    </location>
</feature>
<comment type="caution">
    <text evidence="3">The sequence shown here is derived from an EMBL/GenBank/DDBJ whole genome shotgun (WGS) entry which is preliminary data.</text>
</comment>
<keyword evidence="2" id="KW-1133">Transmembrane helix</keyword>
<dbReference type="RefSeq" id="WP_110400799.1">
    <property type="nucleotide sequence ID" value="NZ_QJJS01000008.1"/>
</dbReference>
<evidence type="ECO:0000313" key="4">
    <source>
        <dbReference type="Proteomes" id="UP000247811"/>
    </source>
</evidence>
<feature type="region of interest" description="Disordered" evidence="1">
    <location>
        <begin position="1"/>
        <end position="20"/>
    </location>
</feature>
<keyword evidence="4" id="KW-1185">Reference proteome</keyword>
<dbReference type="AlphaFoldDB" id="A0A318H024"/>